<dbReference type="InterPro" id="IPR013324">
    <property type="entry name" value="RNA_pol_sigma_r3/r4-like"/>
</dbReference>
<dbReference type="InterPro" id="IPR007627">
    <property type="entry name" value="RNA_pol_sigma70_r2"/>
</dbReference>
<dbReference type="InterPro" id="IPR014327">
    <property type="entry name" value="RNA_pol_sigma70_bacteroid"/>
</dbReference>
<dbReference type="NCBIfam" id="TIGR02985">
    <property type="entry name" value="Sig70_bacteroi1"/>
    <property type="match status" value="1"/>
</dbReference>
<protein>
    <submittedName>
        <fullName evidence="6">RNA polymerase sigma-70 factor</fullName>
    </submittedName>
</protein>
<evidence type="ECO:0000256" key="4">
    <source>
        <dbReference type="ARBA" id="ARBA00023163"/>
    </source>
</evidence>
<dbReference type="SUPFAM" id="SSF88946">
    <property type="entry name" value="Sigma2 domain of RNA polymerase sigma factors"/>
    <property type="match status" value="1"/>
</dbReference>
<dbReference type="GO" id="GO:0016987">
    <property type="term" value="F:sigma factor activity"/>
    <property type="evidence" value="ECO:0007669"/>
    <property type="project" value="UniProtKB-KW"/>
</dbReference>
<evidence type="ECO:0000313" key="7">
    <source>
        <dbReference type="Proteomes" id="UP000265926"/>
    </source>
</evidence>
<evidence type="ECO:0000259" key="5">
    <source>
        <dbReference type="SMART" id="SM00421"/>
    </source>
</evidence>
<dbReference type="GO" id="GO:0006352">
    <property type="term" value="P:DNA-templated transcription initiation"/>
    <property type="evidence" value="ECO:0007669"/>
    <property type="project" value="InterPro"/>
</dbReference>
<dbReference type="InterPro" id="IPR013249">
    <property type="entry name" value="RNA_pol_sigma70_r4_t2"/>
</dbReference>
<evidence type="ECO:0000313" key="6">
    <source>
        <dbReference type="EMBL" id="RIJ48043.1"/>
    </source>
</evidence>
<dbReference type="InterPro" id="IPR014284">
    <property type="entry name" value="RNA_pol_sigma-70_dom"/>
</dbReference>
<comment type="caution">
    <text evidence="6">The sequence shown here is derived from an EMBL/GenBank/DDBJ whole genome shotgun (WGS) entry which is preliminary data.</text>
</comment>
<dbReference type="Proteomes" id="UP000265926">
    <property type="component" value="Unassembled WGS sequence"/>
</dbReference>
<dbReference type="Gene3D" id="1.10.1740.10">
    <property type="match status" value="1"/>
</dbReference>
<organism evidence="6 7">
    <name type="scientific">Maribellus luteus</name>
    <dbReference type="NCBI Taxonomy" id="2305463"/>
    <lineage>
        <taxon>Bacteria</taxon>
        <taxon>Pseudomonadati</taxon>
        <taxon>Bacteroidota</taxon>
        <taxon>Bacteroidia</taxon>
        <taxon>Marinilabiliales</taxon>
        <taxon>Prolixibacteraceae</taxon>
        <taxon>Maribellus</taxon>
    </lineage>
</organism>
<dbReference type="InterPro" id="IPR000792">
    <property type="entry name" value="Tscrpt_reg_LuxR_C"/>
</dbReference>
<keyword evidence="4" id="KW-0804">Transcription</keyword>
<name>A0A399T260_9BACT</name>
<keyword evidence="2" id="KW-0805">Transcription regulation</keyword>
<dbReference type="Pfam" id="PF04542">
    <property type="entry name" value="Sigma70_r2"/>
    <property type="match status" value="1"/>
</dbReference>
<gene>
    <name evidence="6" type="ORF">D1614_13085</name>
</gene>
<dbReference type="AlphaFoldDB" id="A0A399T260"/>
<dbReference type="OrthoDB" id="1045557at2"/>
<reference evidence="6 7" key="1">
    <citation type="submission" date="2018-08" db="EMBL/GenBank/DDBJ databases">
        <title>Pallidiluteibacterium maritimus gen. nov., sp. nov., isolated from coastal sediment.</title>
        <authorList>
            <person name="Zhou L.Y."/>
        </authorList>
    </citation>
    <scope>NUCLEOTIDE SEQUENCE [LARGE SCALE GENOMIC DNA]</scope>
    <source>
        <strain evidence="6 7">XSD2</strain>
    </source>
</reference>
<dbReference type="CDD" id="cd06171">
    <property type="entry name" value="Sigma70_r4"/>
    <property type="match status" value="1"/>
</dbReference>
<keyword evidence="7" id="KW-1185">Reference proteome</keyword>
<dbReference type="Gene3D" id="1.10.10.10">
    <property type="entry name" value="Winged helix-like DNA-binding domain superfamily/Winged helix DNA-binding domain"/>
    <property type="match status" value="1"/>
</dbReference>
<dbReference type="SMART" id="SM00421">
    <property type="entry name" value="HTH_LUXR"/>
    <property type="match status" value="1"/>
</dbReference>
<proteinExistence type="inferred from homology"/>
<dbReference type="SUPFAM" id="SSF88659">
    <property type="entry name" value="Sigma3 and sigma4 domains of RNA polymerase sigma factors"/>
    <property type="match status" value="1"/>
</dbReference>
<feature type="domain" description="HTH luxR-type" evidence="5">
    <location>
        <begin position="116"/>
        <end position="174"/>
    </location>
</feature>
<dbReference type="RefSeq" id="WP_119438389.1">
    <property type="nucleotide sequence ID" value="NZ_QWGR01000006.1"/>
</dbReference>
<dbReference type="PANTHER" id="PTHR43133:SF46">
    <property type="entry name" value="RNA POLYMERASE SIGMA-70 FACTOR ECF SUBFAMILY"/>
    <property type="match status" value="1"/>
</dbReference>
<dbReference type="EMBL" id="QWGR01000006">
    <property type="protein sequence ID" value="RIJ48043.1"/>
    <property type="molecule type" value="Genomic_DNA"/>
</dbReference>
<dbReference type="PANTHER" id="PTHR43133">
    <property type="entry name" value="RNA POLYMERASE ECF-TYPE SIGMA FACTO"/>
    <property type="match status" value="1"/>
</dbReference>
<evidence type="ECO:0000256" key="1">
    <source>
        <dbReference type="ARBA" id="ARBA00010641"/>
    </source>
</evidence>
<comment type="similarity">
    <text evidence="1">Belongs to the sigma-70 factor family. ECF subfamily.</text>
</comment>
<evidence type="ECO:0000256" key="2">
    <source>
        <dbReference type="ARBA" id="ARBA00023015"/>
    </source>
</evidence>
<dbReference type="NCBIfam" id="TIGR02937">
    <property type="entry name" value="sigma70-ECF"/>
    <property type="match status" value="1"/>
</dbReference>
<dbReference type="Pfam" id="PF08281">
    <property type="entry name" value="Sigma70_r4_2"/>
    <property type="match status" value="1"/>
</dbReference>
<keyword evidence="3" id="KW-0731">Sigma factor</keyword>
<dbReference type="InterPro" id="IPR039425">
    <property type="entry name" value="RNA_pol_sigma-70-like"/>
</dbReference>
<accession>A0A399T260</accession>
<dbReference type="InterPro" id="IPR013325">
    <property type="entry name" value="RNA_pol_sigma_r2"/>
</dbReference>
<sequence length="181" mass="21240">MCFEEIYKVYYKRSFLYVKMNVHDNAVAEDIASEALIKLWEATETDSTLNVKPFLFKILRNSSIDYLRRLKVSQKALKEIHQNLNRELDFRISALESCDPTKIFTVEIEEQFKSTLLKLSAKTRQVIEMSRTEGKTNAEIAKELNISEKGVEYHITRALKELRAVFKDYLPIILFFFDKIS</sequence>
<dbReference type="InterPro" id="IPR036388">
    <property type="entry name" value="WH-like_DNA-bd_sf"/>
</dbReference>
<dbReference type="GO" id="GO:0003677">
    <property type="term" value="F:DNA binding"/>
    <property type="evidence" value="ECO:0007669"/>
    <property type="project" value="InterPro"/>
</dbReference>
<evidence type="ECO:0000256" key="3">
    <source>
        <dbReference type="ARBA" id="ARBA00023082"/>
    </source>
</evidence>